<proteinExistence type="predicted"/>
<dbReference type="AlphaFoldDB" id="A0A1H9ZMB1"/>
<dbReference type="PANTHER" id="PTHR34069">
    <property type="entry name" value="3-OXOACYL-[ACYL-CARRIER-PROTEIN] SYNTHASE 3"/>
    <property type="match status" value="1"/>
</dbReference>
<dbReference type="GO" id="GO:0004315">
    <property type="term" value="F:3-oxoacyl-[acyl-carrier-protein] synthase activity"/>
    <property type="evidence" value="ECO:0007669"/>
    <property type="project" value="InterPro"/>
</dbReference>
<dbReference type="Gene3D" id="3.40.47.10">
    <property type="match status" value="1"/>
</dbReference>
<sequence>MNEVRGIEIKDIAIYLPQTLRDNEYYVKYYKNQGYYAEMVAEDMLGRKERYVINPDLGENATSLAVGASKEVLKKTGLSGGDIDIICFCTFSSEYVSPPGAIFICNEIGGSENCLCYDLNANCAGMLMALEQLSRYMSASNKVKRALLVGAECLSIMFDPKDIMNNVCYGDAAAAVILEKTGDQTKLIDTEYYTVIQDLKAVKIPKCGLSKSFQASLSERYAYVETIELAMDKSFEIINRLLVEHNLDFDDIKLFCTSQFSKDLGTQLLNELGVKEEQRIYVGDRFGYTGANCTFLCLHEAIKEGRVKKGDYIFIWTAGVGVQYFMTLIKY</sequence>
<feature type="domain" description="Beta-ketoacyl-[acyl-carrier-protein] synthase III C-terminal" evidence="3">
    <location>
        <begin position="244"/>
        <end position="331"/>
    </location>
</feature>
<dbReference type="InterPro" id="IPR016039">
    <property type="entry name" value="Thiolase-like"/>
</dbReference>
<evidence type="ECO:0000256" key="2">
    <source>
        <dbReference type="ARBA" id="ARBA00023315"/>
    </source>
</evidence>
<keyword evidence="6" id="KW-1185">Reference proteome</keyword>
<reference evidence="5 6" key="1">
    <citation type="submission" date="2016-10" db="EMBL/GenBank/DDBJ databases">
        <authorList>
            <person name="de Groot N.N."/>
        </authorList>
    </citation>
    <scope>NUCLEOTIDE SEQUENCE [LARGE SCALE GENOMIC DNA]</scope>
    <source>
        <strain evidence="5 6">DSM 1801</strain>
    </source>
</reference>
<evidence type="ECO:0000259" key="4">
    <source>
        <dbReference type="Pfam" id="PF08545"/>
    </source>
</evidence>
<keyword evidence="2" id="KW-0012">Acyltransferase</keyword>
<dbReference type="InterPro" id="IPR013747">
    <property type="entry name" value="ACP_syn_III_C"/>
</dbReference>
<name>A0A1H9ZMB1_9FIRM</name>
<dbReference type="InterPro" id="IPR013751">
    <property type="entry name" value="ACP_syn_III_N"/>
</dbReference>
<dbReference type="RefSeq" id="WP_177180603.1">
    <property type="nucleotide sequence ID" value="NZ_FOHN01000004.1"/>
</dbReference>
<organism evidence="5 6">
    <name type="scientific">[Clostridium] polysaccharolyticum</name>
    <dbReference type="NCBI Taxonomy" id="29364"/>
    <lineage>
        <taxon>Bacteria</taxon>
        <taxon>Bacillati</taxon>
        <taxon>Bacillota</taxon>
        <taxon>Clostridia</taxon>
        <taxon>Lachnospirales</taxon>
        <taxon>Lachnospiraceae</taxon>
    </lineage>
</organism>
<dbReference type="PANTHER" id="PTHR34069:SF2">
    <property type="entry name" value="BETA-KETOACYL-[ACYL-CARRIER-PROTEIN] SYNTHASE III"/>
    <property type="match status" value="1"/>
</dbReference>
<evidence type="ECO:0000256" key="1">
    <source>
        <dbReference type="ARBA" id="ARBA00022679"/>
    </source>
</evidence>
<gene>
    <name evidence="5" type="ORF">SAMN04487772_1044</name>
</gene>
<dbReference type="GO" id="GO:0044550">
    <property type="term" value="P:secondary metabolite biosynthetic process"/>
    <property type="evidence" value="ECO:0007669"/>
    <property type="project" value="TreeGrafter"/>
</dbReference>
<evidence type="ECO:0000259" key="3">
    <source>
        <dbReference type="Pfam" id="PF08541"/>
    </source>
</evidence>
<dbReference type="Proteomes" id="UP000199800">
    <property type="component" value="Unassembled WGS sequence"/>
</dbReference>
<dbReference type="Pfam" id="PF08541">
    <property type="entry name" value="ACP_syn_III_C"/>
    <property type="match status" value="1"/>
</dbReference>
<protein>
    <submittedName>
        <fullName evidence="5">3-oxoacyl-[acyl-carrier-protein] synthase-3</fullName>
    </submittedName>
</protein>
<accession>A0A1H9ZMB1</accession>
<evidence type="ECO:0000313" key="5">
    <source>
        <dbReference type="EMBL" id="SES82749.1"/>
    </source>
</evidence>
<dbReference type="Pfam" id="PF08545">
    <property type="entry name" value="ACP_syn_III"/>
    <property type="match status" value="1"/>
</dbReference>
<dbReference type="STRING" id="29364.SAMN04487772_1044"/>
<feature type="domain" description="Beta-ketoacyl-[acyl-carrier-protein] synthase III N-terminal" evidence="4">
    <location>
        <begin position="117"/>
        <end position="193"/>
    </location>
</feature>
<dbReference type="GO" id="GO:0006633">
    <property type="term" value="P:fatty acid biosynthetic process"/>
    <property type="evidence" value="ECO:0007669"/>
    <property type="project" value="InterPro"/>
</dbReference>
<dbReference type="EMBL" id="FOHN01000004">
    <property type="protein sequence ID" value="SES82749.1"/>
    <property type="molecule type" value="Genomic_DNA"/>
</dbReference>
<keyword evidence="1" id="KW-0808">Transferase</keyword>
<evidence type="ECO:0000313" key="6">
    <source>
        <dbReference type="Proteomes" id="UP000199800"/>
    </source>
</evidence>
<dbReference type="SUPFAM" id="SSF53901">
    <property type="entry name" value="Thiolase-like"/>
    <property type="match status" value="2"/>
</dbReference>